<name>A0A2K1Q3R6_9GAMM</name>
<accession>A0A2K1Q3R6</accession>
<protein>
    <recommendedName>
        <fullName evidence="3">Xcc1710-like domain-containing protein</fullName>
    </recommendedName>
</protein>
<dbReference type="CDD" id="cd05560">
    <property type="entry name" value="Xcc1710_like"/>
    <property type="match status" value="1"/>
</dbReference>
<evidence type="ECO:0000313" key="2">
    <source>
        <dbReference type="Proteomes" id="UP000236220"/>
    </source>
</evidence>
<dbReference type="Proteomes" id="UP000236220">
    <property type="component" value="Unassembled WGS sequence"/>
</dbReference>
<dbReference type="PANTHER" id="PTHR21192">
    <property type="entry name" value="NUCLEAR PROTEIN E3-3"/>
    <property type="match status" value="1"/>
</dbReference>
<reference evidence="1" key="1">
    <citation type="submission" date="2017-08" db="EMBL/GenBank/DDBJ databases">
        <title>Lysobacter sylvestris genome.</title>
        <authorList>
            <person name="Zhang D.-C."/>
            <person name="Albuquerque L."/>
            <person name="Franca L."/>
            <person name="Froufe H.J.C."/>
            <person name="Barroso C."/>
            <person name="Egas C."/>
            <person name="Da Costa M."/>
            <person name="Margesin R."/>
        </authorList>
    </citation>
    <scope>NUCLEOTIDE SEQUENCE [LARGE SCALE GENOMIC DNA]</scope>
    <source>
        <strain evidence="1">AM20-91</strain>
    </source>
</reference>
<evidence type="ECO:0000313" key="1">
    <source>
        <dbReference type="EMBL" id="PNS09679.1"/>
    </source>
</evidence>
<organism evidence="1 2">
    <name type="scientific">Solilutibacter silvestris</name>
    <dbReference type="NCBI Taxonomy" id="1645665"/>
    <lineage>
        <taxon>Bacteria</taxon>
        <taxon>Pseudomonadati</taxon>
        <taxon>Pseudomonadota</taxon>
        <taxon>Gammaproteobacteria</taxon>
        <taxon>Lysobacterales</taxon>
        <taxon>Lysobacteraceae</taxon>
        <taxon>Solilutibacter</taxon>
    </lineage>
</organism>
<sequence>MELIQERPDFDYVLRGADGQRVLVNDQTLTASCIVSPQRLVTAWPVSALAMLTEDTLAPLFDLKPDVILLGTGERQSFPPASVMAAVLGRGIGLEPMTNAACARTYNVLAGEGRKVVAAFVLPG</sequence>
<dbReference type="RefSeq" id="WP_103074698.1">
    <property type="nucleotide sequence ID" value="NZ_NPZB01000001.1"/>
</dbReference>
<dbReference type="Gene3D" id="3.40.1230.10">
    <property type="entry name" value="MTH938-like"/>
    <property type="match status" value="1"/>
</dbReference>
<dbReference type="InterPro" id="IPR007523">
    <property type="entry name" value="NDUFAF3/AAMDC"/>
</dbReference>
<dbReference type="Pfam" id="PF04430">
    <property type="entry name" value="DUF498"/>
    <property type="match status" value="1"/>
</dbReference>
<gene>
    <name evidence="1" type="ORF">Lysil_1308</name>
</gene>
<dbReference type="OrthoDB" id="9800373at2"/>
<keyword evidence="2" id="KW-1185">Reference proteome</keyword>
<evidence type="ECO:0008006" key="3">
    <source>
        <dbReference type="Google" id="ProtNLM"/>
    </source>
</evidence>
<dbReference type="SUPFAM" id="SSF64076">
    <property type="entry name" value="MTH938-like"/>
    <property type="match status" value="1"/>
</dbReference>
<dbReference type="EMBL" id="NPZB01000001">
    <property type="protein sequence ID" value="PNS09679.1"/>
    <property type="molecule type" value="Genomic_DNA"/>
</dbReference>
<proteinExistence type="predicted"/>
<dbReference type="InterPro" id="IPR036748">
    <property type="entry name" value="MTH938-like_sf"/>
</dbReference>
<dbReference type="AlphaFoldDB" id="A0A2K1Q3R6"/>
<comment type="caution">
    <text evidence="1">The sequence shown here is derived from an EMBL/GenBank/DDBJ whole genome shotgun (WGS) entry which is preliminary data.</text>
</comment>
<dbReference type="PANTHER" id="PTHR21192:SF2">
    <property type="entry name" value="NADH DEHYDROGENASE [UBIQUINONE] 1 ALPHA SUBCOMPLEX ASSEMBLY FACTOR 3"/>
    <property type="match status" value="1"/>
</dbReference>